<name>A0A0R2AAW3_9LACO</name>
<dbReference type="GO" id="GO:0046914">
    <property type="term" value="F:transition metal ion binding"/>
    <property type="evidence" value="ECO:0007669"/>
    <property type="project" value="InterPro"/>
</dbReference>
<dbReference type="PANTHER" id="PTHR42954:SF2">
    <property type="entry name" value="FE(2+) TRANSPORT PROTEIN A"/>
    <property type="match status" value="1"/>
</dbReference>
<dbReference type="Pfam" id="PF04023">
    <property type="entry name" value="FeoA"/>
    <property type="match status" value="2"/>
</dbReference>
<protein>
    <submittedName>
        <fullName evidence="3">Fe2+ transport system protein A</fullName>
    </submittedName>
</protein>
<feature type="domain" description="Ferrous iron transporter FeoA-like" evidence="2">
    <location>
        <begin position="2"/>
        <end position="74"/>
    </location>
</feature>
<dbReference type="PANTHER" id="PTHR42954">
    <property type="entry name" value="FE(2+) TRANSPORT PROTEIN A"/>
    <property type="match status" value="1"/>
</dbReference>
<evidence type="ECO:0000313" key="4">
    <source>
        <dbReference type="Proteomes" id="UP000051733"/>
    </source>
</evidence>
<reference evidence="3 4" key="1">
    <citation type="journal article" date="2015" name="Genome Announc.">
        <title>Expanding the biotechnology potential of lactobacilli through comparative genomics of 213 strains and associated genera.</title>
        <authorList>
            <person name="Sun Z."/>
            <person name="Harris H.M."/>
            <person name="McCann A."/>
            <person name="Guo C."/>
            <person name="Argimon S."/>
            <person name="Zhang W."/>
            <person name="Yang X."/>
            <person name="Jeffery I.B."/>
            <person name="Cooney J.C."/>
            <person name="Kagawa T.F."/>
            <person name="Liu W."/>
            <person name="Song Y."/>
            <person name="Salvetti E."/>
            <person name="Wrobel A."/>
            <person name="Rasinkangas P."/>
            <person name="Parkhill J."/>
            <person name="Rea M.C."/>
            <person name="O'Sullivan O."/>
            <person name="Ritari J."/>
            <person name="Douillard F.P."/>
            <person name="Paul Ross R."/>
            <person name="Yang R."/>
            <person name="Briner A.E."/>
            <person name="Felis G.E."/>
            <person name="de Vos W.M."/>
            <person name="Barrangou R."/>
            <person name="Klaenhammer T.R."/>
            <person name="Caufield P.W."/>
            <person name="Cui Y."/>
            <person name="Zhang H."/>
            <person name="O'Toole P.W."/>
        </authorList>
    </citation>
    <scope>NUCLEOTIDE SEQUENCE [LARGE SCALE GENOMIC DNA]</scope>
    <source>
        <strain evidence="3 4">DSM 20634</strain>
    </source>
</reference>
<dbReference type="SUPFAM" id="SSF50037">
    <property type="entry name" value="C-terminal domain of transcriptional repressors"/>
    <property type="match status" value="2"/>
</dbReference>
<keyword evidence="1" id="KW-0408">Iron</keyword>
<evidence type="ECO:0000259" key="2">
    <source>
        <dbReference type="SMART" id="SM00899"/>
    </source>
</evidence>
<evidence type="ECO:0000256" key="1">
    <source>
        <dbReference type="ARBA" id="ARBA00023004"/>
    </source>
</evidence>
<dbReference type="PATRIC" id="fig|1423813.3.peg.1971"/>
<accession>A0A0R2AAW3</accession>
<proteinExistence type="predicted"/>
<comment type="caution">
    <text evidence="3">The sequence shown here is derived from an EMBL/GenBank/DDBJ whole genome shotgun (WGS) entry which is preliminary data.</text>
</comment>
<dbReference type="Proteomes" id="UP000051733">
    <property type="component" value="Unassembled WGS sequence"/>
</dbReference>
<dbReference type="InterPro" id="IPR052713">
    <property type="entry name" value="FeoA"/>
</dbReference>
<evidence type="ECO:0000313" key="3">
    <source>
        <dbReference type="EMBL" id="KRM61259.1"/>
    </source>
</evidence>
<dbReference type="SMART" id="SM00899">
    <property type="entry name" value="FeoA"/>
    <property type="match status" value="2"/>
</dbReference>
<feature type="domain" description="Ferrous iron transporter FeoA-like" evidence="2">
    <location>
        <begin position="84"/>
        <end position="156"/>
    </location>
</feature>
<dbReference type="InterPro" id="IPR007167">
    <property type="entry name" value="Fe-transptr_FeoA-like"/>
</dbReference>
<dbReference type="EMBL" id="AYYY01000030">
    <property type="protein sequence ID" value="KRM61259.1"/>
    <property type="molecule type" value="Genomic_DNA"/>
</dbReference>
<dbReference type="OrthoDB" id="9811076at2"/>
<dbReference type="AlphaFoldDB" id="A0A0R2AAW3"/>
<dbReference type="InterPro" id="IPR008988">
    <property type="entry name" value="Transcriptional_repressor_C"/>
</dbReference>
<gene>
    <name evidence="3" type="ORF">FC26_GL001942</name>
</gene>
<sequence>MKTLAELNRRGNYIIISVNGDHKLNRRLAEMGIIAGKSITIISTSNGPMGMMIYFQGQRLAISDEIAQKIAVRNIAEDDAVELQTMSELQVGESGIVVKLVGPKALRKRLLDMGLTRGTLLKVNQIAPLGDPIELLIRGYKLSLRKADADSIMIEKV</sequence>
<keyword evidence="4" id="KW-1185">Reference proteome</keyword>
<organism evidence="3 4">
    <name type="scientific">Paucilactobacillus vaccinostercus DSM 20634</name>
    <dbReference type="NCBI Taxonomy" id="1423813"/>
    <lineage>
        <taxon>Bacteria</taxon>
        <taxon>Bacillati</taxon>
        <taxon>Bacillota</taxon>
        <taxon>Bacilli</taxon>
        <taxon>Lactobacillales</taxon>
        <taxon>Lactobacillaceae</taxon>
        <taxon>Paucilactobacillus</taxon>
    </lineage>
</organism>
<dbReference type="InterPro" id="IPR038157">
    <property type="entry name" value="FeoA_core_dom"/>
</dbReference>
<dbReference type="RefSeq" id="WP_057779341.1">
    <property type="nucleotide sequence ID" value="NZ_AYYY01000030.1"/>
</dbReference>
<dbReference type="Gene3D" id="2.30.30.90">
    <property type="match status" value="2"/>
</dbReference>
<dbReference type="STRING" id="1423813.FC26_GL001942"/>